<evidence type="ECO:0000313" key="2">
    <source>
        <dbReference type="EMBL" id="ACG42783.1"/>
    </source>
</evidence>
<reference evidence="2" key="1">
    <citation type="journal article" date="2009" name="Plant Mol. Biol.">
        <title>Insights into corn genes derived from large-scale cDNA sequencing.</title>
        <authorList>
            <person name="Alexandrov N.N."/>
            <person name="Brover V.V."/>
            <person name="Freidin S."/>
            <person name="Troukhan M.E."/>
            <person name="Tatarinova T.V."/>
            <person name="Zhang H."/>
            <person name="Swaller T.J."/>
            <person name="Lu Y.P."/>
            <person name="Bouck J."/>
            <person name="Flavell R.B."/>
            <person name="Feldmann K.A."/>
        </authorList>
    </citation>
    <scope>NUCLEOTIDE SEQUENCE</scope>
</reference>
<proteinExistence type="evidence at transcript level"/>
<accession>B6U0A0</accession>
<sequence>MARLRHTARKSVIPFLPSRLAERPLHRTVSGQSSHLERLHHRLREEQERRRQHREQQDSSSPPQQEVESVRPRSSVAQLEAPPAPPRDAPDVGGATGGGSGGDPDDDDSDHSTESSEPQEVEGWVARPITRDAARGCHFHDALDTLLRQAFDRHTWSIEYRCVVYQHSRGRYPDRWEATCLVRRPEDDLRGAEAVSEHYSISERDTVEAAMQDAARRALSQYCSLFGGVADGLNLRYYPRHPTGSTESVVVSPVGEANPRLSSTVNLVAVLNTELDHSLDELSRARTEIAELRAELAERHHQEGGSPAPVGTQHPYRSPPRGHHTYGSPVCKTRIDLDP</sequence>
<evidence type="ECO:0000256" key="1">
    <source>
        <dbReference type="SAM" id="MobiDB-lite"/>
    </source>
</evidence>
<feature type="region of interest" description="Disordered" evidence="1">
    <location>
        <begin position="298"/>
        <end position="339"/>
    </location>
</feature>
<dbReference type="AlphaFoldDB" id="B6U0A0"/>
<feature type="compositionally biased region" description="Basic and acidic residues" evidence="1">
    <location>
        <begin position="43"/>
        <end position="57"/>
    </location>
</feature>
<name>B6U0A0_MAIZE</name>
<dbReference type="EMBL" id="EU970665">
    <property type="protein sequence ID" value="ACG42783.1"/>
    <property type="molecule type" value="mRNA"/>
</dbReference>
<feature type="region of interest" description="Disordered" evidence="1">
    <location>
        <begin position="1"/>
        <end position="125"/>
    </location>
</feature>
<protein>
    <submittedName>
        <fullName evidence="2">Uncharacterized protein</fullName>
    </submittedName>
</protein>
<organism evidence="2">
    <name type="scientific">Zea mays</name>
    <name type="common">Maize</name>
    <dbReference type="NCBI Taxonomy" id="4577"/>
    <lineage>
        <taxon>Eukaryota</taxon>
        <taxon>Viridiplantae</taxon>
        <taxon>Streptophyta</taxon>
        <taxon>Embryophyta</taxon>
        <taxon>Tracheophyta</taxon>
        <taxon>Spermatophyta</taxon>
        <taxon>Magnoliopsida</taxon>
        <taxon>Liliopsida</taxon>
        <taxon>Poales</taxon>
        <taxon>Poaceae</taxon>
        <taxon>PACMAD clade</taxon>
        <taxon>Panicoideae</taxon>
        <taxon>Andropogonodae</taxon>
        <taxon>Andropogoneae</taxon>
        <taxon>Tripsacinae</taxon>
        <taxon>Zea</taxon>
    </lineage>
</organism>
<feature type="compositionally biased region" description="Low complexity" evidence="1">
    <location>
        <begin position="58"/>
        <end position="67"/>
    </location>
</feature>